<evidence type="ECO:0000256" key="1">
    <source>
        <dbReference type="ARBA" id="ARBA00001974"/>
    </source>
</evidence>
<dbReference type="PANTHER" id="PTHR12613:SF0">
    <property type="entry name" value="ERO1-LIKE PROTEIN"/>
    <property type="match status" value="1"/>
</dbReference>
<keyword evidence="7 17" id="KW-0732">Signal</keyword>
<comment type="caution">
    <text evidence="18">The sequence shown here is derived from an EMBL/GenBank/DDBJ whole genome shotgun (WGS) entry which is preliminary data.</text>
</comment>
<evidence type="ECO:0000256" key="17">
    <source>
        <dbReference type="SAM" id="SignalP"/>
    </source>
</evidence>
<keyword evidence="19" id="KW-1185">Reference proteome</keyword>
<evidence type="ECO:0000256" key="4">
    <source>
        <dbReference type="ARBA" id="ARBA00011802"/>
    </source>
</evidence>
<keyword evidence="15" id="KW-0676">Redox-active center</keyword>
<dbReference type="SUPFAM" id="SSF110019">
    <property type="entry name" value="ERO1-like"/>
    <property type="match status" value="1"/>
</dbReference>
<evidence type="ECO:0000256" key="10">
    <source>
        <dbReference type="ARBA" id="ARBA00022982"/>
    </source>
</evidence>
<dbReference type="GO" id="GO:0034975">
    <property type="term" value="P:protein folding in endoplasmic reticulum"/>
    <property type="evidence" value="ECO:0007669"/>
    <property type="project" value="InterPro"/>
</dbReference>
<keyword evidence="16" id="KW-0812">Transmembrane</keyword>
<evidence type="ECO:0000256" key="9">
    <source>
        <dbReference type="ARBA" id="ARBA00022827"/>
    </source>
</evidence>
<dbReference type="Pfam" id="PF04137">
    <property type="entry name" value="ERO1"/>
    <property type="match status" value="1"/>
</dbReference>
<comment type="cofactor">
    <cofactor evidence="1">
        <name>FAD</name>
        <dbReference type="ChEBI" id="CHEBI:57692"/>
    </cofactor>
</comment>
<dbReference type="GO" id="GO:0016972">
    <property type="term" value="F:thiol oxidase activity"/>
    <property type="evidence" value="ECO:0007669"/>
    <property type="project" value="InterPro"/>
</dbReference>
<sequence length="406" mass="46777">MLIANHVFAFIWFIWRCTIDGNISFIFKAINSNGYRPLVSSEFTPTTEELFNDAYMVQYYMRGIKEHKSIRFFMLDMSPECPKFQGNNSSFAMCHEQEKCQINDCDDSGLNQIFGGIVPQYSVLNSKTGKSSSCEEELTLIDMATNPPCNTDYQGGEIWKVVYSELYKVNNSRLEEMISGMQSNIAIHASNRYYKTKDGQYQYSLTNFINKFAKFDNRGSNLLKTFYYVLRGVCVLGPTIINYINTLDSNSTDILLKQEISQLVNPKLYYSCKDEYINKDIENIQNIQAMRNFFELLIRMLGCVECEKCVLHGTIKSTTLKLTSNTFNKKMVPEKLQSLDLFALINGLDIFTESIIVIDKFAMRVKCGIFTLSLFLSVLIFIIYLLTSPIKTNFFKILRSNFKKVE</sequence>
<evidence type="ECO:0000256" key="3">
    <source>
        <dbReference type="ARBA" id="ARBA00008277"/>
    </source>
</evidence>
<organism evidence="18 19">
    <name type="scientific">Cryptosporidium andersoni</name>
    <dbReference type="NCBI Taxonomy" id="117008"/>
    <lineage>
        <taxon>Eukaryota</taxon>
        <taxon>Sar</taxon>
        <taxon>Alveolata</taxon>
        <taxon>Apicomplexa</taxon>
        <taxon>Conoidasida</taxon>
        <taxon>Coccidia</taxon>
        <taxon>Eucoccidiorida</taxon>
        <taxon>Eimeriorina</taxon>
        <taxon>Cryptosporidiidae</taxon>
        <taxon>Cryptosporidium</taxon>
    </lineage>
</organism>
<evidence type="ECO:0000256" key="11">
    <source>
        <dbReference type="ARBA" id="ARBA00023002"/>
    </source>
</evidence>
<keyword evidence="6" id="KW-0285">Flavoprotein</keyword>
<feature type="signal peptide" evidence="17">
    <location>
        <begin position="1"/>
        <end position="24"/>
    </location>
</feature>
<keyword evidence="8" id="KW-0256">Endoplasmic reticulum</keyword>
<gene>
    <name evidence="18" type="ORF">cand_020490</name>
</gene>
<accession>A0A1J4MUX4</accession>
<feature type="transmembrane region" description="Helical" evidence="16">
    <location>
        <begin position="368"/>
        <end position="387"/>
    </location>
</feature>
<dbReference type="Proteomes" id="UP000186804">
    <property type="component" value="Unassembled WGS sequence"/>
</dbReference>
<evidence type="ECO:0000256" key="13">
    <source>
        <dbReference type="ARBA" id="ARBA00023157"/>
    </source>
</evidence>
<dbReference type="InterPro" id="IPR037192">
    <property type="entry name" value="ERO1-like_sf"/>
</dbReference>
<keyword evidence="12 16" id="KW-0472">Membrane</keyword>
<reference evidence="18 19" key="1">
    <citation type="submission" date="2016-10" db="EMBL/GenBank/DDBJ databases">
        <title>Reductive evolution of mitochondrial metabolism and differential evolution of invasion-related proteins in Cryptosporidium.</title>
        <authorList>
            <person name="Liu S."/>
            <person name="Roellig D.M."/>
            <person name="Guo Y."/>
            <person name="Li N."/>
            <person name="Frace M.A."/>
            <person name="Tang K."/>
            <person name="Zhang L."/>
            <person name="Feng Y."/>
            <person name="Xiao L."/>
        </authorList>
    </citation>
    <scope>NUCLEOTIDE SEQUENCE [LARGE SCALE GENOMIC DNA]</scope>
    <source>
        <strain evidence="18">30847</strain>
    </source>
</reference>
<evidence type="ECO:0000256" key="2">
    <source>
        <dbReference type="ARBA" id="ARBA00004367"/>
    </source>
</evidence>
<dbReference type="InterPro" id="IPR007266">
    <property type="entry name" value="Ero1"/>
</dbReference>
<dbReference type="GeneID" id="92366233"/>
<comment type="subcellular location">
    <subcellularLocation>
        <location evidence="2">Endoplasmic reticulum membrane</location>
        <topology evidence="2">Peripheral membrane protein</topology>
        <orientation evidence="2">Lumenal side</orientation>
    </subcellularLocation>
</comment>
<keyword evidence="16" id="KW-1133">Transmembrane helix</keyword>
<proteinExistence type="inferred from homology"/>
<keyword evidence="14" id="KW-0325">Glycoprotein</keyword>
<evidence type="ECO:0000256" key="8">
    <source>
        <dbReference type="ARBA" id="ARBA00022824"/>
    </source>
</evidence>
<evidence type="ECO:0000256" key="7">
    <source>
        <dbReference type="ARBA" id="ARBA00022729"/>
    </source>
</evidence>
<dbReference type="PANTHER" id="PTHR12613">
    <property type="entry name" value="ERO1-RELATED"/>
    <property type="match status" value="1"/>
</dbReference>
<evidence type="ECO:0000256" key="5">
    <source>
        <dbReference type="ARBA" id="ARBA00022448"/>
    </source>
</evidence>
<dbReference type="EMBL" id="LRBS01000044">
    <property type="protein sequence ID" value="OII77211.1"/>
    <property type="molecule type" value="Genomic_DNA"/>
</dbReference>
<keyword evidence="5" id="KW-0813">Transport</keyword>
<evidence type="ECO:0000256" key="15">
    <source>
        <dbReference type="ARBA" id="ARBA00023284"/>
    </source>
</evidence>
<keyword evidence="9" id="KW-0274">FAD</keyword>
<feature type="chain" id="PRO_5012249954" evidence="17">
    <location>
        <begin position="25"/>
        <end position="406"/>
    </location>
</feature>
<keyword evidence="13" id="KW-1015">Disulfide bond</keyword>
<keyword evidence="10" id="KW-0249">Electron transport</keyword>
<evidence type="ECO:0000256" key="16">
    <source>
        <dbReference type="SAM" id="Phobius"/>
    </source>
</evidence>
<evidence type="ECO:0000313" key="19">
    <source>
        <dbReference type="Proteomes" id="UP000186804"/>
    </source>
</evidence>
<dbReference type="GO" id="GO:0015035">
    <property type="term" value="F:protein-disulfide reductase activity"/>
    <property type="evidence" value="ECO:0007669"/>
    <property type="project" value="InterPro"/>
</dbReference>
<dbReference type="RefSeq" id="XP_067069057.1">
    <property type="nucleotide sequence ID" value="XM_067212279.1"/>
</dbReference>
<dbReference type="OrthoDB" id="269384at2759"/>
<protein>
    <submittedName>
        <fullName evidence="18">Endoplasmic reticulum oxidoreductin 1 family protein</fullName>
    </submittedName>
</protein>
<comment type="subunit">
    <text evidence="4">May function both as a monomer and a homodimer.</text>
</comment>
<evidence type="ECO:0000256" key="14">
    <source>
        <dbReference type="ARBA" id="ARBA00023180"/>
    </source>
</evidence>
<keyword evidence="11" id="KW-0560">Oxidoreductase</keyword>
<dbReference type="GO" id="GO:0005789">
    <property type="term" value="C:endoplasmic reticulum membrane"/>
    <property type="evidence" value="ECO:0007669"/>
    <property type="project" value="UniProtKB-SubCell"/>
</dbReference>
<evidence type="ECO:0000313" key="18">
    <source>
        <dbReference type="EMBL" id="OII77211.1"/>
    </source>
</evidence>
<dbReference type="AlphaFoldDB" id="A0A1J4MUX4"/>
<dbReference type="GO" id="GO:0071949">
    <property type="term" value="F:FAD binding"/>
    <property type="evidence" value="ECO:0007669"/>
    <property type="project" value="InterPro"/>
</dbReference>
<evidence type="ECO:0000256" key="12">
    <source>
        <dbReference type="ARBA" id="ARBA00023136"/>
    </source>
</evidence>
<dbReference type="VEuPathDB" id="CryptoDB:cand_020490"/>
<name>A0A1J4MUX4_9CRYT</name>
<evidence type="ECO:0000256" key="6">
    <source>
        <dbReference type="ARBA" id="ARBA00022630"/>
    </source>
</evidence>
<comment type="similarity">
    <text evidence="3">Belongs to the EROs family.</text>
</comment>